<protein>
    <submittedName>
        <fullName evidence="2">Ethanolamine utilization protein EutH</fullName>
    </submittedName>
</protein>
<proteinExistence type="predicted"/>
<dbReference type="RefSeq" id="WP_115011942.1">
    <property type="nucleotide sequence ID" value="NZ_UGHV01000001.1"/>
</dbReference>
<feature type="transmembrane region" description="Helical" evidence="1">
    <location>
        <begin position="356"/>
        <end position="379"/>
    </location>
</feature>
<dbReference type="PANTHER" id="PTHR40089">
    <property type="entry name" value="ETHANOLAMINE UTILIZATION PROTEIN EUTH"/>
    <property type="match status" value="1"/>
</dbReference>
<dbReference type="Proteomes" id="UP000254841">
    <property type="component" value="Unassembled WGS sequence"/>
</dbReference>
<keyword evidence="1" id="KW-1133">Transmembrane helix</keyword>
<feature type="transmembrane region" description="Helical" evidence="1">
    <location>
        <begin position="140"/>
        <end position="168"/>
    </location>
</feature>
<name>A0A377J5F5_9HELI</name>
<organism evidence="2 3">
    <name type="scientific">Helicobacter canis</name>
    <dbReference type="NCBI Taxonomy" id="29419"/>
    <lineage>
        <taxon>Bacteria</taxon>
        <taxon>Pseudomonadati</taxon>
        <taxon>Campylobacterota</taxon>
        <taxon>Epsilonproteobacteria</taxon>
        <taxon>Campylobacterales</taxon>
        <taxon>Helicobacteraceae</taxon>
        <taxon>Helicobacter</taxon>
    </lineage>
</organism>
<feature type="transmembrane region" description="Helical" evidence="1">
    <location>
        <begin position="270"/>
        <end position="288"/>
    </location>
</feature>
<evidence type="ECO:0000313" key="3">
    <source>
        <dbReference type="Proteomes" id="UP000254841"/>
    </source>
</evidence>
<feature type="transmembrane region" description="Helical" evidence="1">
    <location>
        <begin position="188"/>
        <end position="210"/>
    </location>
</feature>
<feature type="transmembrane region" description="Helical" evidence="1">
    <location>
        <begin position="38"/>
        <end position="63"/>
    </location>
</feature>
<feature type="transmembrane region" description="Helical" evidence="1">
    <location>
        <begin position="300"/>
        <end position="321"/>
    </location>
</feature>
<sequence length="382" mass="40846">MEWIGNIALYVVLACGVIGCVASIIARESALAQAYMNGFYAIGHIFVAIAGIFASIPYIVSLVESIVSPLYSLAHIDPSLAITSILAIDMGGYQVAMQSAKSLEGATMAMFVGFMAGATIVFSIPVGLRIIPKAAHKDFALGIMIGFLGIPFGVLVSCLFIMLDPVLIRDHIATQGKPTYLLDFSLPFILWNLMPLAAFCLVVSLGLYYVRKVMLAGFYVLGFVVDMWGKVFLTLLLIEHFSGGISYVFGGFPFDPVFADESDIMRALEIAGYTGLVLSGTFVLCALLNTALKLSHKPNALLFGGILACASNVLAAYPMLANLSPKARIQIVAFSVCGGFLIGDHLSFSANFQPSLIVPIMLGKLAGALLALWLARFFIGQK</sequence>
<dbReference type="PANTHER" id="PTHR40089:SF1">
    <property type="entry name" value="ETHANOLAMINE PERMEASE EUTH-RELATED"/>
    <property type="match status" value="1"/>
</dbReference>
<keyword evidence="1" id="KW-0472">Membrane</keyword>
<evidence type="ECO:0000256" key="1">
    <source>
        <dbReference type="SAM" id="Phobius"/>
    </source>
</evidence>
<feature type="transmembrane region" description="Helical" evidence="1">
    <location>
        <begin position="231"/>
        <end position="250"/>
    </location>
</feature>
<dbReference type="AlphaFoldDB" id="A0A377J5F5"/>
<gene>
    <name evidence="2" type="ORF">NCTC12410_01558</name>
</gene>
<dbReference type="Pfam" id="PF04346">
    <property type="entry name" value="EutH"/>
    <property type="match status" value="1"/>
</dbReference>
<dbReference type="EMBL" id="UGHV01000001">
    <property type="protein sequence ID" value="STO97722.1"/>
    <property type="molecule type" value="Genomic_DNA"/>
</dbReference>
<accession>A0A377J5F5</accession>
<dbReference type="OrthoDB" id="9778282at2"/>
<keyword evidence="1" id="KW-0812">Transmembrane</keyword>
<feature type="transmembrane region" description="Helical" evidence="1">
    <location>
        <begin position="7"/>
        <end position="26"/>
    </location>
</feature>
<dbReference type="InterPro" id="IPR007441">
    <property type="entry name" value="EutH"/>
</dbReference>
<reference evidence="2 3" key="1">
    <citation type="submission" date="2018-06" db="EMBL/GenBank/DDBJ databases">
        <authorList>
            <consortium name="Pathogen Informatics"/>
            <person name="Doyle S."/>
        </authorList>
    </citation>
    <scope>NUCLEOTIDE SEQUENCE [LARGE SCALE GENOMIC DNA]</scope>
    <source>
        <strain evidence="2 3">NCTC12410</strain>
    </source>
</reference>
<feature type="transmembrane region" description="Helical" evidence="1">
    <location>
        <begin position="108"/>
        <end position="128"/>
    </location>
</feature>
<evidence type="ECO:0000313" key="2">
    <source>
        <dbReference type="EMBL" id="STO97722.1"/>
    </source>
</evidence>
<dbReference type="GO" id="GO:0005886">
    <property type="term" value="C:plasma membrane"/>
    <property type="evidence" value="ECO:0007669"/>
    <property type="project" value="TreeGrafter"/>
</dbReference>
<dbReference type="GO" id="GO:0034228">
    <property type="term" value="F:ethanolamine transmembrane transporter activity"/>
    <property type="evidence" value="ECO:0007669"/>
    <property type="project" value="InterPro"/>
</dbReference>